<protein>
    <submittedName>
        <fullName evidence="6">IclR family transcriptional regulator</fullName>
    </submittedName>
</protein>
<dbReference type="Proteomes" id="UP001211866">
    <property type="component" value="Chromosome"/>
</dbReference>
<evidence type="ECO:0000259" key="5">
    <source>
        <dbReference type="PROSITE" id="PS51078"/>
    </source>
</evidence>
<dbReference type="InterPro" id="IPR036388">
    <property type="entry name" value="WH-like_DNA-bd_sf"/>
</dbReference>
<dbReference type="InterPro" id="IPR014757">
    <property type="entry name" value="Tscrpt_reg_IclR_C"/>
</dbReference>
<dbReference type="EMBL" id="CP096916">
    <property type="protein sequence ID" value="WBM36501.1"/>
    <property type="molecule type" value="Genomic_DNA"/>
</dbReference>
<gene>
    <name evidence="6" type="ORF">DF183_04475</name>
    <name evidence="8" type="ORF">M2J83_11790</name>
    <name evidence="7" type="ORF">MXF72_08465</name>
</gene>
<keyword evidence="1" id="KW-0805">Transcription regulation</keyword>
<dbReference type="PROSITE" id="PS51078">
    <property type="entry name" value="ICLR_ED"/>
    <property type="match status" value="1"/>
</dbReference>
<dbReference type="PROSITE" id="PS51077">
    <property type="entry name" value="HTH_ICLR"/>
    <property type="match status" value="1"/>
</dbReference>
<evidence type="ECO:0000259" key="4">
    <source>
        <dbReference type="PROSITE" id="PS51077"/>
    </source>
</evidence>
<dbReference type="Pfam" id="PF09339">
    <property type="entry name" value="HTH_IclR"/>
    <property type="match status" value="1"/>
</dbReference>
<dbReference type="RefSeq" id="WP_080723684.1">
    <property type="nucleotide sequence ID" value="NZ_CAXOJJ010000028.1"/>
</dbReference>
<evidence type="ECO:0000313" key="7">
    <source>
        <dbReference type="EMBL" id="UPL23095.1"/>
    </source>
</evidence>
<reference evidence="6 9" key="1">
    <citation type="submission" date="2018-05" db="EMBL/GenBank/DDBJ databases">
        <title>Genome Sequence of an Efficient Indole-Degrading Bacterium, Alcaligenes sp.YBY.</title>
        <authorList>
            <person name="Yang B."/>
        </authorList>
    </citation>
    <scope>NUCLEOTIDE SEQUENCE [LARGE SCALE GENOMIC DNA]</scope>
    <source>
        <strain evidence="6 9">YBY</strain>
    </source>
</reference>
<proteinExistence type="predicted"/>
<reference evidence="8 10" key="4">
    <citation type="submission" date="2022-05" db="EMBL/GenBank/DDBJ databases">
        <title>Complete sequence of strain NY11312.</title>
        <authorList>
            <person name="Zhou D."/>
        </authorList>
    </citation>
    <scope>NUCLEOTIDE SEQUENCE [LARGE SCALE GENOMIC DNA]</scope>
    <source>
        <strain evidence="8 10">NY11312</strain>
    </source>
</reference>
<dbReference type="InterPro" id="IPR036390">
    <property type="entry name" value="WH_DNA-bd_sf"/>
</dbReference>
<dbReference type="InterPro" id="IPR005471">
    <property type="entry name" value="Tscrpt_reg_IclR_N"/>
</dbReference>
<dbReference type="CDD" id="cd00090">
    <property type="entry name" value="HTH_ARSR"/>
    <property type="match status" value="1"/>
</dbReference>
<dbReference type="PANTHER" id="PTHR30136:SF24">
    <property type="entry name" value="HTH-TYPE TRANSCRIPTIONAL REPRESSOR ALLR"/>
    <property type="match status" value="1"/>
</dbReference>
<organism evidence="6 9">
    <name type="scientific">Alcaligenes faecalis</name>
    <dbReference type="NCBI Taxonomy" id="511"/>
    <lineage>
        <taxon>Bacteria</taxon>
        <taxon>Pseudomonadati</taxon>
        <taxon>Pseudomonadota</taxon>
        <taxon>Betaproteobacteria</taxon>
        <taxon>Burkholderiales</taxon>
        <taxon>Alcaligenaceae</taxon>
        <taxon>Alcaligenes</taxon>
    </lineage>
</organism>
<dbReference type="SUPFAM" id="SSF46785">
    <property type="entry name" value="Winged helix' DNA-binding domain"/>
    <property type="match status" value="1"/>
</dbReference>
<keyword evidence="2" id="KW-0238">DNA-binding</keyword>
<dbReference type="Gene3D" id="3.30.450.40">
    <property type="match status" value="1"/>
</dbReference>
<evidence type="ECO:0000313" key="9">
    <source>
        <dbReference type="Proteomes" id="UP000245216"/>
    </source>
</evidence>
<evidence type="ECO:0000313" key="10">
    <source>
        <dbReference type="Proteomes" id="UP001211866"/>
    </source>
</evidence>
<dbReference type="InterPro" id="IPR050707">
    <property type="entry name" value="HTH_MetabolicPath_Reg"/>
</dbReference>
<dbReference type="InterPro" id="IPR029016">
    <property type="entry name" value="GAF-like_dom_sf"/>
</dbReference>
<name>A0A2U2BPQ2_ALCFA</name>
<dbReference type="GO" id="GO:0003700">
    <property type="term" value="F:DNA-binding transcription factor activity"/>
    <property type="evidence" value="ECO:0007669"/>
    <property type="project" value="TreeGrafter"/>
</dbReference>
<sequence>MTTQNTSTSTSSTGTVSRALQLLAVLAESNGPVTVKQVSEQMGLAPSTAHRLLNLLRKDDFVAVVSGGSGLYSIGPEFYRVAAQVMSAESKPALAQKSLDEIASEFNETVLFGTYAVSESAMSFAAIARGEHKLQYQIDLHKPMSLVWGASGKAILAYLDQDTIERVYAKAETSPAQDAPLPALESLLAELSEVRQNGYAHSMSEKLPDARGVAAPVFDNHGIVGCICLTMPTTRVPSAGLSAITAAVIHHAEKLSEMFGYRHRKTKL</sequence>
<dbReference type="Pfam" id="PF01614">
    <property type="entry name" value="IclR_C"/>
    <property type="match status" value="1"/>
</dbReference>
<dbReference type="SUPFAM" id="SSF55781">
    <property type="entry name" value="GAF domain-like"/>
    <property type="match status" value="1"/>
</dbReference>
<feature type="domain" description="HTH iclR-type" evidence="4">
    <location>
        <begin position="13"/>
        <end position="76"/>
    </location>
</feature>
<dbReference type="OrthoDB" id="6687062at2"/>
<dbReference type="PANTHER" id="PTHR30136">
    <property type="entry name" value="HELIX-TURN-HELIX TRANSCRIPTIONAL REGULATOR, ICLR FAMILY"/>
    <property type="match status" value="1"/>
</dbReference>
<dbReference type="Proteomes" id="UP000245216">
    <property type="component" value="Unassembled WGS sequence"/>
</dbReference>
<keyword evidence="3" id="KW-0804">Transcription</keyword>
<dbReference type="GO" id="GO:0045892">
    <property type="term" value="P:negative regulation of DNA-templated transcription"/>
    <property type="evidence" value="ECO:0007669"/>
    <property type="project" value="TreeGrafter"/>
</dbReference>
<dbReference type="Proteomes" id="UP000830925">
    <property type="component" value="Chromosome"/>
</dbReference>
<accession>A0A2U2BPQ2</accession>
<dbReference type="EMBL" id="CP095873">
    <property type="protein sequence ID" value="UPL23095.1"/>
    <property type="molecule type" value="Genomic_DNA"/>
</dbReference>
<evidence type="ECO:0000256" key="3">
    <source>
        <dbReference type="ARBA" id="ARBA00023163"/>
    </source>
</evidence>
<dbReference type="EMBL" id="QEXO01000001">
    <property type="protein sequence ID" value="PWE15988.1"/>
    <property type="molecule type" value="Genomic_DNA"/>
</dbReference>
<keyword evidence="10" id="KW-1185">Reference proteome</keyword>
<dbReference type="SMART" id="SM00346">
    <property type="entry name" value="HTH_ICLR"/>
    <property type="match status" value="1"/>
</dbReference>
<evidence type="ECO:0000313" key="6">
    <source>
        <dbReference type="EMBL" id="PWE15988.1"/>
    </source>
</evidence>
<evidence type="ECO:0000256" key="1">
    <source>
        <dbReference type="ARBA" id="ARBA00023015"/>
    </source>
</evidence>
<reference evidence="7" key="3">
    <citation type="submission" date="2022-04" db="EMBL/GenBank/DDBJ databases">
        <title>Genomic mining of Alcaligenes faecalis D334 producing ectoin and derivatives.</title>
        <authorList>
            <person name="Doan V.T."/>
            <person name="Quach N.T."/>
            <person name="Vu T.-H.-N."/>
            <person name="Phi Q.-T."/>
        </authorList>
    </citation>
    <scope>NUCLEOTIDE SEQUENCE</scope>
    <source>
        <strain evidence="7">D334</strain>
    </source>
</reference>
<dbReference type="Gene3D" id="1.10.10.10">
    <property type="entry name" value="Winged helix-like DNA-binding domain superfamily/Winged helix DNA-binding domain"/>
    <property type="match status" value="1"/>
</dbReference>
<reference evidence="6 9" key="2">
    <citation type="submission" date="2018-05" db="EMBL/GenBank/DDBJ databases">
        <authorList>
            <person name="Lanie J.A."/>
            <person name="Ng W.-L."/>
            <person name="Kazmierczak K.M."/>
            <person name="Andrzejewski T.M."/>
            <person name="Davidsen T.M."/>
            <person name="Wayne K.J."/>
            <person name="Tettelin H."/>
            <person name="Glass J.I."/>
            <person name="Rusch D."/>
            <person name="Podicherti R."/>
            <person name="Tsui H.-C.T."/>
            <person name="Winkler M.E."/>
        </authorList>
    </citation>
    <scope>NUCLEOTIDE SEQUENCE [LARGE SCALE GENOMIC DNA]</scope>
    <source>
        <strain evidence="6 9">YBY</strain>
    </source>
</reference>
<dbReference type="GeneID" id="96869143"/>
<dbReference type="GO" id="GO:0003677">
    <property type="term" value="F:DNA binding"/>
    <property type="evidence" value="ECO:0007669"/>
    <property type="project" value="UniProtKB-KW"/>
</dbReference>
<evidence type="ECO:0000313" key="8">
    <source>
        <dbReference type="EMBL" id="WBM36501.1"/>
    </source>
</evidence>
<evidence type="ECO:0000256" key="2">
    <source>
        <dbReference type="ARBA" id="ARBA00023125"/>
    </source>
</evidence>
<dbReference type="AlphaFoldDB" id="A0A2U2BPQ2"/>
<dbReference type="STRING" id="511.UZ73_00595"/>
<dbReference type="InterPro" id="IPR011991">
    <property type="entry name" value="ArsR-like_HTH"/>
</dbReference>
<feature type="domain" description="IclR-ED" evidence="5">
    <location>
        <begin position="77"/>
        <end position="261"/>
    </location>
</feature>